<keyword evidence="1" id="KW-0472">Membrane</keyword>
<accession>A0A165RVP4</accession>
<feature type="transmembrane region" description="Helical" evidence="1">
    <location>
        <begin position="308"/>
        <end position="329"/>
    </location>
</feature>
<reference evidence="3 4" key="1">
    <citation type="journal article" date="2016" name="Mol. Biol. Evol.">
        <title>Comparative Genomics of Early-Diverging Mushroom-Forming Fungi Provides Insights into the Origins of Lignocellulose Decay Capabilities.</title>
        <authorList>
            <person name="Nagy L.G."/>
            <person name="Riley R."/>
            <person name="Tritt A."/>
            <person name="Adam C."/>
            <person name="Daum C."/>
            <person name="Floudas D."/>
            <person name="Sun H."/>
            <person name="Yadav J.S."/>
            <person name="Pangilinan J."/>
            <person name="Larsson K.H."/>
            <person name="Matsuura K."/>
            <person name="Barry K."/>
            <person name="Labutti K."/>
            <person name="Kuo R."/>
            <person name="Ohm R.A."/>
            <person name="Bhattacharya S.S."/>
            <person name="Shirouzu T."/>
            <person name="Yoshinaga Y."/>
            <person name="Martin F.M."/>
            <person name="Grigoriev I.V."/>
            <person name="Hibbett D.S."/>
        </authorList>
    </citation>
    <scope>NUCLEOTIDE SEQUENCE [LARGE SCALE GENOMIC DNA]</scope>
    <source>
        <strain evidence="3 4">L-15889</strain>
    </source>
</reference>
<dbReference type="PANTHER" id="PTHR40465:SF1">
    <property type="entry name" value="DUF6534 DOMAIN-CONTAINING PROTEIN"/>
    <property type="match status" value="1"/>
</dbReference>
<evidence type="ECO:0000313" key="3">
    <source>
        <dbReference type="EMBL" id="KZT71211.1"/>
    </source>
</evidence>
<proteinExistence type="predicted"/>
<dbReference type="AlphaFoldDB" id="A0A165RVP4"/>
<dbReference type="PANTHER" id="PTHR40465">
    <property type="entry name" value="CHROMOSOME 1, WHOLE GENOME SHOTGUN SEQUENCE"/>
    <property type="match status" value="1"/>
</dbReference>
<keyword evidence="1" id="KW-0812">Transmembrane</keyword>
<dbReference type="STRING" id="1314783.A0A165RVP4"/>
<keyword evidence="1" id="KW-1133">Transmembrane helix</keyword>
<gene>
    <name evidence="3" type="ORF">DAEQUDRAFT_737003</name>
</gene>
<keyword evidence="4" id="KW-1185">Reference proteome</keyword>
<dbReference type="Proteomes" id="UP000076727">
    <property type="component" value="Unassembled WGS sequence"/>
</dbReference>
<feature type="transmembrane region" description="Helical" evidence="1">
    <location>
        <begin position="149"/>
        <end position="170"/>
    </location>
</feature>
<dbReference type="InterPro" id="IPR045339">
    <property type="entry name" value="DUF6534"/>
</dbReference>
<sequence length="411" mass="45306">MSLLEGTQLSLKRAIERSFCQCMYDVIAVMEASNPKLILWTVVHKQNTYGPTLKDSATSFLIGFDALPLCYVSTEWLYSVHACWTRGGTELRPLFIDASVEDSRIWQLLGYFFNWALLGVLNVQAYIMHSNGSDLYHVNFTRDPLFLQCLVYGILVFEWVQTGLLTAGAFQAFVYRYGQTEALTAIYNGWFSLPIMCAMVSVVVQGFFAWRIYMLSKIRVLVGGIVTHLLAIPASFGVAALIGSGDLWHRNGSYGSLSSKPVLVFLIIWAAGMVIVDIVIAVTMTILMLKRKTGIRKTDILVNKVIRLVVETGTLTASVATVGIVLVVACPGTLYYVPVYSNTFVTNLLNRAFIRPTQHPSGSMTAEHISLALNPVHQETNPAHSSSSISGDRLAVNVMQKGITVLDKSSA</sequence>
<organism evidence="3 4">
    <name type="scientific">Daedalea quercina L-15889</name>
    <dbReference type="NCBI Taxonomy" id="1314783"/>
    <lineage>
        <taxon>Eukaryota</taxon>
        <taxon>Fungi</taxon>
        <taxon>Dikarya</taxon>
        <taxon>Basidiomycota</taxon>
        <taxon>Agaricomycotina</taxon>
        <taxon>Agaricomycetes</taxon>
        <taxon>Polyporales</taxon>
        <taxon>Fomitopsis</taxon>
    </lineage>
</organism>
<feature type="domain" description="DUF6534" evidence="2">
    <location>
        <begin position="274"/>
        <end position="352"/>
    </location>
</feature>
<dbReference type="EMBL" id="KV429047">
    <property type="protein sequence ID" value="KZT71211.1"/>
    <property type="molecule type" value="Genomic_DNA"/>
</dbReference>
<dbReference type="OrthoDB" id="2953893at2759"/>
<evidence type="ECO:0000313" key="4">
    <source>
        <dbReference type="Proteomes" id="UP000076727"/>
    </source>
</evidence>
<feature type="transmembrane region" description="Helical" evidence="1">
    <location>
        <begin position="190"/>
        <end position="213"/>
    </location>
</feature>
<evidence type="ECO:0000256" key="1">
    <source>
        <dbReference type="SAM" id="Phobius"/>
    </source>
</evidence>
<feature type="transmembrane region" description="Helical" evidence="1">
    <location>
        <begin position="220"/>
        <end position="242"/>
    </location>
</feature>
<dbReference type="Pfam" id="PF20152">
    <property type="entry name" value="DUF6534"/>
    <property type="match status" value="1"/>
</dbReference>
<name>A0A165RVP4_9APHY</name>
<feature type="transmembrane region" description="Helical" evidence="1">
    <location>
        <begin position="108"/>
        <end position="128"/>
    </location>
</feature>
<evidence type="ECO:0000259" key="2">
    <source>
        <dbReference type="Pfam" id="PF20152"/>
    </source>
</evidence>
<protein>
    <recommendedName>
        <fullName evidence="2">DUF6534 domain-containing protein</fullName>
    </recommendedName>
</protein>
<feature type="transmembrane region" description="Helical" evidence="1">
    <location>
        <begin position="262"/>
        <end position="287"/>
    </location>
</feature>
<feature type="transmembrane region" description="Helical" evidence="1">
    <location>
        <begin position="335"/>
        <end position="354"/>
    </location>
</feature>